<keyword evidence="2" id="KW-1185">Reference proteome</keyword>
<protein>
    <submittedName>
        <fullName evidence="1">Uncharacterized protein</fullName>
    </submittedName>
</protein>
<dbReference type="EMBL" id="AP025516">
    <property type="protein sequence ID" value="BDD87097.1"/>
    <property type="molecule type" value="Genomic_DNA"/>
</dbReference>
<dbReference type="RefSeq" id="WP_284154138.1">
    <property type="nucleotide sequence ID" value="NZ_AP025516.1"/>
</dbReference>
<gene>
    <name evidence="1" type="ORF">DPPLL_14620</name>
</gene>
<accession>A0ABN6M2E7</accession>
<dbReference type="Proteomes" id="UP000830055">
    <property type="component" value="Chromosome"/>
</dbReference>
<name>A0ABN6M2E7_9BACT</name>
<evidence type="ECO:0000313" key="2">
    <source>
        <dbReference type="Proteomes" id="UP000830055"/>
    </source>
</evidence>
<sequence length="67" mass="7606">MSSRPCSPLASDKLKKAVLAFSDLVEQYPEKTRKELLQKIELSFDLSPLECAFLDKCLSERGEQEKS</sequence>
<organism evidence="1 2">
    <name type="scientific">Desulfofustis limnaeus</name>
    <dbReference type="NCBI Taxonomy" id="2740163"/>
    <lineage>
        <taxon>Bacteria</taxon>
        <taxon>Pseudomonadati</taxon>
        <taxon>Thermodesulfobacteriota</taxon>
        <taxon>Desulfobulbia</taxon>
        <taxon>Desulfobulbales</taxon>
        <taxon>Desulfocapsaceae</taxon>
        <taxon>Desulfofustis</taxon>
    </lineage>
</organism>
<proteinExistence type="predicted"/>
<reference evidence="1 2" key="1">
    <citation type="submission" date="2022-01" db="EMBL/GenBank/DDBJ databases">
        <title>Desulfofustis limnae sp. nov., a novel mesophilic sulfate-reducing bacterium isolated from marsh soil.</title>
        <authorList>
            <person name="Watanabe M."/>
            <person name="Takahashi A."/>
            <person name="Kojima H."/>
            <person name="Fukui M."/>
        </authorList>
    </citation>
    <scope>NUCLEOTIDE SEQUENCE [LARGE SCALE GENOMIC DNA]</scope>
    <source>
        <strain evidence="1 2">PPLL</strain>
    </source>
</reference>
<evidence type="ECO:0000313" key="1">
    <source>
        <dbReference type="EMBL" id="BDD87097.1"/>
    </source>
</evidence>